<dbReference type="Gene3D" id="1.10.10.10">
    <property type="entry name" value="Winged helix-like DNA-binding domain superfamily/Winged helix DNA-binding domain"/>
    <property type="match status" value="1"/>
</dbReference>
<dbReference type="RefSeq" id="WP_256182441.1">
    <property type="nucleotide sequence ID" value="NZ_JANFYT010000076.1"/>
</dbReference>
<dbReference type="Pfam" id="PF01527">
    <property type="entry name" value="HTH_Tnp_1"/>
    <property type="match status" value="1"/>
</dbReference>
<dbReference type="AlphaFoldDB" id="A0AAW5KB42"/>
<dbReference type="InterPro" id="IPR002514">
    <property type="entry name" value="Transposase_8"/>
</dbReference>
<name>A0AAW5KB42_9BACT</name>
<protein>
    <submittedName>
        <fullName evidence="1">Transposase</fullName>
    </submittedName>
</protein>
<organism evidence="1 2">
    <name type="scientific">Cloacibacillus evryensis</name>
    <dbReference type="NCBI Taxonomy" id="508460"/>
    <lineage>
        <taxon>Bacteria</taxon>
        <taxon>Thermotogati</taxon>
        <taxon>Synergistota</taxon>
        <taxon>Synergistia</taxon>
        <taxon>Synergistales</taxon>
        <taxon>Synergistaceae</taxon>
        <taxon>Cloacibacillus</taxon>
    </lineage>
</organism>
<sequence length="154" mass="17811">TYKGGSSMRKRKTEERIKAIEMHKQGIPRRRIAEELGVSHDSVKTWISLYKSGQKDLLDDTRKKRTYSKAVKLEAVSAHLEEGRTMVDVTSSFNISSPSLLRRWCKEFIEQGDISSSKQDCPDKKLEVTNSIEKIKELEMQVDVLKKALELQRW</sequence>
<dbReference type="InterPro" id="IPR052057">
    <property type="entry name" value="IS150/IS1296_orfA-like"/>
</dbReference>
<reference evidence="1 2" key="1">
    <citation type="submission" date="2022-06" db="EMBL/GenBank/DDBJ databases">
        <title>Isolation of gut microbiota from human fecal samples.</title>
        <authorList>
            <person name="Pamer E.G."/>
            <person name="Barat B."/>
            <person name="Waligurski E."/>
            <person name="Medina S."/>
            <person name="Paddock L."/>
            <person name="Mostad J."/>
        </authorList>
    </citation>
    <scope>NUCLEOTIDE SEQUENCE [LARGE SCALE GENOMIC DNA]</scope>
    <source>
        <strain evidence="1 2">DFI.9.90</strain>
    </source>
</reference>
<gene>
    <name evidence="1" type="ORF">NE630_15045</name>
</gene>
<proteinExistence type="predicted"/>
<dbReference type="SUPFAM" id="SSF46689">
    <property type="entry name" value="Homeodomain-like"/>
    <property type="match status" value="2"/>
</dbReference>
<dbReference type="EMBL" id="JANFYT010000076">
    <property type="protein sequence ID" value="MCQ4815748.1"/>
    <property type="molecule type" value="Genomic_DNA"/>
</dbReference>
<keyword evidence="2" id="KW-1185">Reference proteome</keyword>
<dbReference type="PANTHER" id="PTHR33795">
    <property type="entry name" value="INSERTION ELEMENT IS150 PROTEIN INSJ"/>
    <property type="match status" value="1"/>
</dbReference>
<dbReference type="GO" id="GO:0006313">
    <property type="term" value="P:DNA transposition"/>
    <property type="evidence" value="ECO:0007669"/>
    <property type="project" value="InterPro"/>
</dbReference>
<dbReference type="Proteomes" id="UP001205919">
    <property type="component" value="Unassembled WGS sequence"/>
</dbReference>
<dbReference type="InterPro" id="IPR036388">
    <property type="entry name" value="WH-like_DNA-bd_sf"/>
</dbReference>
<dbReference type="InterPro" id="IPR009057">
    <property type="entry name" value="Homeodomain-like_sf"/>
</dbReference>
<feature type="non-terminal residue" evidence="1">
    <location>
        <position position="1"/>
    </location>
</feature>
<dbReference type="GO" id="GO:0004803">
    <property type="term" value="F:transposase activity"/>
    <property type="evidence" value="ECO:0007669"/>
    <property type="project" value="InterPro"/>
</dbReference>
<dbReference type="PANTHER" id="PTHR33795:SF1">
    <property type="entry name" value="INSERTION ELEMENT IS150 PROTEIN INSJ"/>
    <property type="match status" value="1"/>
</dbReference>
<evidence type="ECO:0000313" key="1">
    <source>
        <dbReference type="EMBL" id="MCQ4815748.1"/>
    </source>
</evidence>
<dbReference type="GO" id="GO:0003677">
    <property type="term" value="F:DNA binding"/>
    <property type="evidence" value="ECO:0007669"/>
    <property type="project" value="InterPro"/>
</dbReference>
<accession>A0AAW5KB42</accession>
<comment type="caution">
    <text evidence="1">The sequence shown here is derived from an EMBL/GenBank/DDBJ whole genome shotgun (WGS) entry which is preliminary data.</text>
</comment>
<evidence type="ECO:0000313" key="2">
    <source>
        <dbReference type="Proteomes" id="UP001205919"/>
    </source>
</evidence>
<dbReference type="Pfam" id="PF13384">
    <property type="entry name" value="HTH_23"/>
    <property type="match status" value="1"/>
</dbReference>